<name>A0A0H1RGV9_9HYPH</name>
<dbReference type="PATRIC" id="fig|1225564.3.peg.4747"/>
<dbReference type="InterPro" id="IPR027417">
    <property type="entry name" value="P-loop_NTPase"/>
</dbReference>
<keyword evidence="3" id="KW-0902">Two-component regulatory system</keyword>
<evidence type="ECO:0000256" key="7">
    <source>
        <dbReference type="ARBA" id="ARBA00023163"/>
    </source>
</evidence>
<dbReference type="InterPro" id="IPR003018">
    <property type="entry name" value="GAF"/>
</dbReference>
<proteinExistence type="predicted"/>
<dbReference type="InterPro" id="IPR029016">
    <property type="entry name" value="GAF-like_dom_sf"/>
</dbReference>
<keyword evidence="1" id="KW-0547">Nucleotide-binding</keyword>
<evidence type="ECO:0000256" key="5">
    <source>
        <dbReference type="ARBA" id="ARBA00023125"/>
    </source>
</evidence>
<feature type="domain" description="Sigma-54 factor interaction" evidence="9">
    <location>
        <begin position="315"/>
        <end position="534"/>
    </location>
</feature>
<dbReference type="PROSITE" id="PS00675">
    <property type="entry name" value="SIGMA54_INTERACT_1"/>
    <property type="match status" value="1"/>
</dbReference>
<keyword evidence="11" id="KW-1185">Reference proteome</keyword>
<dbReference type="FunFam" id="3.40.50.300:FF:000006">
    <property type="entry name" value="DNA-binding transcriptional regulator NtrC"/>
    <property type="match status" value="1"/>
</dbReference>
<dbReference type="InterPro" id="IPR002078">
    <property type="entry name" value="Sigma_54_int"/>
</dbReference>
<keyword evidence="6" id="KW-0010">Activator</keyword>
<dbReference type="SUPFAM" id="SSF46689">
    <property type="entry name" value="Homeodomain-like"/>
    <property type="match status" value="1"/>
</dbReference>
<evidence type="ECO:0000256" key="6">
    <source>
        <dbReference type="ARBA" id="ARBA00023159"/>
    </source>
</evidence>
<evidence type="ECO:0000256" key="2">
    <source>
        <dbReference type="ARBA" id="ARBA00022840"/>
    </source>
</evidence>
<dbReference type="GO" id="GO:0005524">
    <property type="term" value="F:ATP binding"/>
    <property type="evidence" value="ECO:0007669"/>
    <property type="project" value="UniProtKB-KW"/>
</dbReference>
<dbReference type="Pfam" id="PF02954">
    <property type="entry name" value="HTH_8"/>
    <property type="match status" value="1"/>
</dbReference>
<dbReference type="PANTHER" id="PTHR32071">
    <property type="entry name" value="TRANSCRIPTIONAL REGULATORY PROTEIN"/>
    <property type="match status" value="1"/>
</dbReference>
<comment type="caution">
    <text evidence="10">The sequence shown here is derived from an EMBL/GenBank/DDBJ whole genome shotgun (WGS) entry which is preliminary data.</text>
</comment>
<dbReference type="SUPFAM" id="SSF52540">
    <property type="entry name" value="P-loop containing nucleoside triphosphate hydrolases"/>
    <property type="match status" value="1"/>
</dbReference>
<dbReference type="Pfam" id="PF25601">
    <property type="entry name" value="AAA_lid_14"/>
    <property type="match status" value="1"/>
</dbReference>
<dbReference type="GO" id="GO:0043565">
    <property type="term" value="F:sequence-specific DNA binding"/>
    <property type="evidence" value="ECO:0007669"/>
    <property type="project" value="InterPro"/>
</dbReference>
<organism evidence="10 11">
    <name type="scientific">Microvirga vignae</name>
    <dbReference type="NCBI Taxonomy" id="1225564"/>
    <lineage>
        <taxon>Bacteria</taxon>
        <taxon>Pseudomonadati</taxon>
        <taxon>Pseudomonadota</taxon>
        <taxon>Alphaproteobacteria</taxon>
        <taxon>Hyphomicrobiales</taxon>
        <taxon>Methylobacteriaceae</taxon>
        <taxon>Microvirga</taxon>
    </lineage>
</organism>
<dbReference type="Gene3D" id="3.40.50.300">
    <property type="entry name" value="P-loop containing nucleotide triphosphate hydrolases"/>
    <property type="match status" value="1"/>
</dbReference>
<evidence type="ECO:0000256" key="1">
    <source>
        <dbReference type="ARBA" id="ARBA00022741"/>
    </source>
</evidence>
<dbReference type="InterPro" id="IPR025662">
    <property type="entry name" value="Sigma_54_int_dom_ATP-bd_1"/>
</dbReference>
<dbReference type="GO" id="GO:0006355">
    <property type="term" value="P:regulation of DNA-templated transcription"/>
    <property type="evidence" value="ECO:0007669"/>
    <property type="project" value="InterPro"/>
</dbReference>
<keyword evidence="2" id="KW-0067">ATP-binding</keyword>
<dbReference type="AlphaFoldDB" id="A0A0H1RGV9"/>
<dbReference type="PROSITE" id="PS50045">
    <property type="entry name" value="SIGMA54_INTERACT_4"/>
    <property type="match status" value="1"/>
</dbReference>
<dbReference type="Gene3D" id="1.10.10.60">
    <property type="entry name" value="Homeodomain-like"/>
    <property type="match status" value="1"/>
</dbReference>
<evidence type="ECO:0000256" key="8">
    <source>
        <dbReference type="SAM" id="MobiDB-lite"/>
    </source>
</evidence>
<protein>
    <submittedName>
        <fullName evidence="10">ATPase AAA</fullName>
    </submittedName>
</protein>
<dbReference type="Gene3D" id="1.10.8.60">
    <property type="match status" value="1"/>
</dbReference>
<evidence type="ECO:0000256" key="3">
    <source>
        <dbReference type="ARBA" id="ARBA00023012"/>
    </source>
</evidence>
<keyword evidence="4" id="KW-0805">Transcription regulation</keyword>
<reference evidence="10 11" key="1">
    <citation type="submission" date="2015-05" db="EMBL/GenBank/DDBJ databases">
        <title>Draft genome sequence of Microvirga vignae strain BR3299, a novel nitrogen fixing bacteria isolated from Brazil semi-aired region.</title>
        <authorList>
            <person name="Zilli J.E."/>
            <person name="Passos S.R."/>
            <person name="Leite J."/>
            <person name="Baldani J.I."/>
            <person name="Xavier G.R."/>
            <person name="Rumjaneck N.G."/>
            <person name="Simoes-Araujo J.L."/>
        </authorList>
    </citation>
    <scope>NUCLEOTIDE SEQUENCE [LARGE SCALE GENOMIC DNA]</scope>
    <source>
        <strain evidence="10 11">BR3299</strain>
    </source>
</reference>
<dbReference type="InterPro" id="IPR002197">
    <property type="entry name" value="HTH_Fis"/>
</dbReference>
<dbReference type="Gene3D" id="3.30.450.40">
    <property type="match status" value="1"/>
</dbReference>
<evidence type="ECO:0000259" key="9">
    <source>
        <dbReference type="PROSITE" id="PS50045"/>
    </source>
</evidence>
<dbReference type="CDD" id="cd00009">
    <property type="entry name" value="AAA"/>
    <property type="match status" value="1"/>
</dbReference>
<dbReference type="PRINTS" id="PR01590">
    <property type="entry name" value="HTHFIS"/>
</dbReference>
<keyword evidence="5" id="KW-0238">DNA-binding</keyword>
<dbReference type="Proteomes" id="UP000035489">
    <property type="component" value="Unassembled WGS sequence"/>
</dbReference>
<dbReference type="InterPro" id="IPR058031">
    <property type="entry name" value="AAA_lid_NorR"/>
</dbReference>
<evidence type="ECO:0000313" key="10">
    <source>
        <dbReference type="EMBL" id="KLK91822.1"/>
    </source>
</evidence>
<sequence>MQHARQSFFSRGSVPGGLISQPIIRSWTRCAALGLEGRANSLPEPLTSHEFAISAEEAEAFKRLCRPEIEALYADAEATDSIVILTNARGLVLDTVGSLDFAQRAARVALMPGVPWSEQTVGTNAIGTALEEGCPIEVRGAEHYLECNRILSCSAAPIIGPHGEVLGVLDLSGPAEVHHAHALGLVRFAAEQIEHRLFDRGFEHADIVRLHTDPTMLGTPREGVLVFEDGCLKAANRYGLKLIGRNFEALGTVTWADLFQNGVTALADKGSLKRTDGVALLGRLEHRKPTLSSVLQRAQALPPANIGPIFNAETQRAVDRAVRLLNADVPVLVWGETGTGKEVFARAVHGRSARAGKPFVAVNCAALPETLMEAELFGYQAGAFTGARPGGSKGHLREADGGVLFLDEIGDMPLSLQAKLLRVLQEREVVPLGGSRAVPVDFTLICATNRNLSELVQTGGFRSDLYFRIAQYSIELQPLRHRADRVQLIDAIWESLGAASQEIVLEPECRERLSSYDWPGNFRQLVGCLRAMLALCEPGDRLGTDALPPDVRNASPVQSPAPAKPEPPPTTLDSMTIAAMREALEAAKGNVSLAARRLGVSRSTLYRRLQGNA</sequence>
<evidence type="ECO:0000313" key="11">
    <source>
        <dbReference type="Proteomes" id="UP000035489"/>
    </source>
</evidence>
<dbReference type="Pfam" id="PF00158">
    <property type="entry name" value="Sigma54_activat"/>
    <property type="match status" value="1"/>
</dbReference>
<feature type="region of interest" description="Disordered" evidence="8">
    <location>
        <begin position="544"/>
        <end position="572"/>
    </location>
</feature>
<dbReference type="SUPFAM" id="SSF55781">
    <property type="entry name" value="GAF domain-like"/>
    <property type="match status" value="1"/>
</dbReference>
<dbReference type="EMBL" id="LCYG01000045">
    <property type="protein sequence ID" value="KLK91822.1"/>
    <property type="molecule type" value="Genomic_DNA"/>
</dbReference>
<dbReference type="PANTHER" id="PTHR32071:SF77">
    <property type="entry name" value="TRANSCRIPTIONAL REGULATORY PROTEIN"/>
    <property type="match status" value="1"/>
</dbReference>
<gene>
    <name evidence="10" type="ORF">AA309_18055</name>
</gene>
<dbReference type="InterPro" id="IPR003593">
    <property type="entry name" value="AAA+_ATPase"/>
</dbReference>
<dbReference type="InterPro" id="IPR009057">
    <property type="entry name" value="Homeodomain-like_sf"/>
</dbReference>
<dbReference type="STRING" id="1225564.AA309_18055"/>
<evidence type="ECO:0000256" key="4">
    <source>
        <dbReference type="ARBA" id="ARBA00023015"/>
    </source>
</evidence>
<dbReference type="SMART" id="SM00382">
    <property type="entry name" value="AAA"/>
    <property type="match status" value="1"/>
</dbReference>
<keyword evidence="7" id="KW-0804">Transcription</keyword>
<accession>A0A0H1RGV9</accession>
<dbReference type="GO" id="GO:0000160">
    <property type="term" value="P:phosphorelay signal transduction system"/>
    <property type="evidence" value="ECO:0007669"/>
    <property type="project" value="UniProtKB-KW"/>
</dbReference>
<dbReference type="Pfam" id="PF01590">
    <property type="entry name" value="GAF"/>
    <property type="match status" value="1"/>
</dbReference>